<dbReference type="InterPro" id="IPR014710">
    <property type="entry name" value="RmlC-like_jellyroll"/>
</dbReference>
<accession>A0AAE3P1B8</accession>
<dbReference type="InterPro" id="IPR011051">
    <property type="entry name" value="RmlC_Cupin_sf"/>
</dbReference>
<evidence type="ECO:0000313" key="2">
    <source>
        <dbReference type="EMBL" id="MDF1611213.1"/>
    </source>
</evidence>
<keyword evidence="3" id="KW-1185">Reference proteome</keyword>
<organism evidence="2 3">
    <name type="scientific">Stygiobacter electus</name>
    <dbReference type="NCBI Taxonomy" id="3032292"/>
    <lineage>
        <taxon>Bacteria</taxon>
        <taxon>Pseudomonadati</taxon>
        <taxon>Ignavibacteriota</taxon>
        <taxon>Ignavibacteria</taxon>
        <taxon>Ignavibacteriales</taxon>
        <taxon>Melioribacteraceae</taxon>
        <taxon>Stygiobacter</taxon>
    </lineage>
</organism>
<dbReference type="Gene3D" id="2.60.120.10">
    <property type="entry name" value="Jelly Rolls"/>
    <property type="match status" value="1"/>
</dbReference>
<name>A0AAE3P1B8_9BACT</name>
<comment type="caution">
    <text evidence="2">The sequence shown here is derived from an EMBL/GenBank/DDBJ whole genome shotgun (WGS) entry which is preliminary data.</text>
</comment>
<evidence type="ECO:0000259" key="1">
    <source>
        <dbReference type="Pfam" id="PF05523"/>
    </source>
</evidence>
<dbReference type="Pfam" id="PF05523">
    <property type="entry name" value="FdtA"/>
    <property type="match status" value="1"/>
</dbReference>
<dbReference type="Proteomes" id="UP001221302">
    <property type="component" value="Unassembled WGS sequence"/>
</dbReference>
<dbReference type="AlphaFoldDB" id="A0AAE3P1B8"/>
<dbReference type="RefSeq" id="WP_321534980.1">
    <property type="nucleotide sequence ID" value="NZ_JARGDL010000003.1"/>
</dbReference>
<dbReference type="InterPro" id="IPR008894">
    <property type="entry name" value="QdtA_cupin_dom"/>
</dbReference>
<evidence type="ECO:0000313" key="3">
    <source>
        <dbReference type="Proteomes" id="UP001221302"/>
    </source>
</evidence>
<proteinExistence type="predicted"/>
<gene>
    <name evidence="2" type="ORF">P0M35_03560</name>
</gene>
<dbReference type="SUPFAM" id="SSF51182">
    <property type="entry name" value="RmlC-like cupins"/>
    <property type="match status" value="1"/>
</dbReference>
<sequence length="151" mass="17553">MSDEKIPKLIKGGLSVDDRGRVGFVNEFNFMNEEIKRFYFIENHNKGFIRAWHGHKVEAKYVLAVKGASLVCCVKIDDWNSPSKDAKVWRFVLSDTQPSILYIPEGYANGHMSLNDDTLIMVFSNQTIDVGLKDDIRFESHYWNPWHVEER</sequence>
<protein>
    <submittedName>
        <fullName evidence="2">WxcM-like domain-containing protein</fullName>
    </submittedName>
</protein>
<feature type="domain" description="Sugar 3,4-ketoisomerase QdtA cupin" evidence="1">
    <location>
        <begin position="16"/>
        <end position="129"/>
    </location>
</feature>
<reference evidence="2" key="1">
    <citation type="submission" date="2023-03" db="EMBL/GenBank/DDBJ databases">
        <title>Stygiobacter electus gen. nov., sp. nov., facultatively anaerobic thermotolerant bacterium of the class Ignavibacteria from a well of Yessentuki mineral water deposit.</title>
        <authorList>
            <person name="Podosokorskaya O.A."/>
            <person name="Elcheninov A.G."/>
            <person name="Petrova N.F."/>
            <person name="Zavarzina D.G."/>
            <person name="Kublanov I.V."/>
            <person name="Merkel A.Y."/>
        </authorList>
    </citation>
    <scope>NUCLEOTIDE SEQUENCE</scope>
    <source>
        <strain evidence="2">09-Me</strain>
    </source>
</reference>
<dbReference type="EMBL" id="JARGDL010000003">
    <property type="protein sequence ID" value="MDF1611213.1"/>
    <property type="molecule type" value="Genomic_DNA"/>
</dbReference>